<protein>
    <submittedName>
        <fullName evidence="3">Uncharacterized protein</fullName>
    </submittedName>
</protein>
<dbReference type="KEGG" id="asq:AVL57_15490"/>
<sequence>MSKWFWGVLVFCFLIVNETTVDLILAITIGGFDFKASIEQIFRYSSLLGYFESTPFRLIPYLLLTSLAAFLGGHYSFHEKVAFWGALMAIALFHCWGYWGLNYPSYTGEHLSSTAGLALIFIPLHAIWVGLLAGIASGLASLLSASVFKKVRGV</sequence>
<evidence type="ECO:0000313" key="5">
    <source>
        <dbReference type="Proteomes" id="UP001170717"/>
    </source>
</evidence>
<keyword evidence="1" id="KW-0472">Membrane</keyword>
<dbReference type="EMBL" id="JAUOQI010000006">
    <property type="protein sequence ID" value="MDO6577943.1"/>
    <property type="molecule type" value="Genomic_DNA"/>
</dbReference>
<gene>
    <name evidence="2" type="ORF">AVL57_15490</name>
    <name evidence="3" type="ORF">Q4527_11095</name>
</gene>
<dbReference type="Proteomes" id="UP000056750">
    <property type="component" value="Chromosome"/>
</dbReference>
<evidence type="ECO:0000313" key="4">
    <source>
        <dbReference type="Proteomes" id="UP000056750"/>
    </source>
</evidence>
<dbReference type="RefSeq" id="WP_057790288.1">
    <property type="nucleotide sequence ID" value="NZ_CANLMS010000001.1"/>
</dbReference>
<evidence type="ECO:0000313" key="3">
    <source>
        <dbReference type="EMBL" id="MDO6577943.1"/>
    </source>
</evidence>
<evidence type="ECO:0000256" key="1">
    <source>
        <dbReference type="SAM" id="Phobius"/>
    </source>
</evidence>
<reference evidence="2 4" key="1">
    <citation type="submission" date="2015-12" db="EMBL/GenBank/DDBJ databases">
        <title>Intraspecies pangenome expansion in the marine bacterium Alteromonas.</title>
        <authorList>
            <person name="Lopez-Perez M."/>
            <person name="Rodriguez-Valera F."/>
        </authorList>
    </citation>
    <scope>NUCLEOTIDE SEQUENCE [LARGE SCALE GENOMIC DNA]</scope>
    <source>
        <strain evidence="2 4">LMG 21861</strain>
    </source>
</reference>
<accession>A0AAW7Z5T4</accession>
<keyword evidence="4" id="KW-1185">Reference proteome</keyword>
<keyword evidence="1" id="KW-0812">Transmembrane</keyword>
<dbReference type="Proteomes" id="UP001170717">
    <property type="component" value="Unassembled WGS sequence"/>
</dbReference>
<keyword evidence="1" id="KW-1133">Transmembrane helix</keyword>
<feature type="transmembrane region" description="Helical" evidence="1">
    <location>
        <begin position="82"/>
        <end position="99"/>
    </location>
</feature>
<dbReference type="EMBL" id="CP013926">
    <property type="protein sequence ID" value="AMJ75240.1"/>
    <property type="molecule type" value="Genomic_DNA"/>
</dbReference>
<dbReference type="AlphaFoldDB" id="A0AAW7Z5T4"/>
<reference evidence="3" key="2">
    <citation type="submission" date="2023-07" db="EMBL/GenBank/DDBJ databases">
        <title>Genome content predicts the carbon catabolic preferences of heterotrophic bacteria.</title>
        <authorList>
            <person name="Gralka M."/>
        </authorList>
    </citation>
    <scope>NUCLEOTIDE SEQUENCE</scope>
    <source>
        <strain evidence="3">F2M12</strain>
    </source>
</reference>
<evidence type="ECO:0000313" key="2">
    <source>
        <dbReference type="EMBL" id="AMJ75240.1"/>
    </source>
</evidence>
<organism evidence="3 5">
    <name type="scientific">Alteromonas stellipolaris</name>
    <dbReference type="NCBI Taxonomy" id="233316"/>
    <lineage>
        <taxon>Bacteria</taxon>
        <taxon>Pseudomonadati</taxon>
        <taxon>Pseudomonadota</taxon>
        <taxon>Gammaproteobacteria</taxon>
        <taxon>Alteromonadales</taxon>
        <taxon>Alteromonadaceae</taxon>
        <taxon>Alteromonas/Salinimonas group</taxon>
        <taxon>Alteromonas</taxon>
    </lineage>
</organism>
<feature type="transmembrane region" description="Helical" evidence="1">
    <location>
        <begin position="119"/>
        <end position="143"/>
    </location>
</feature>
<proteinExistence type="predicted"/>
<name>A0AAW7Z5T4_9ALTE</name>
<feature type="transmembrane region" description="Helical" evidence="1">
    <location>
        <begin position="58"/>
        <end position="75"/>
    </location>
</feature>